<evidence type="ECO:0000256" key="1">
    <source>
        <dbReference type="SAM" id="SignalP"/>
    </source>
</evidence>
<sequence length="457" mass="48833">MKSFALLSALLGLTVALPTKVFNLRQVNDKGFTIAHPGGSKNVVVEEANTLNGTLTSNSTVLFHPGKRQIPAQLPLEFVNNFGGSQVNAYLSGLDSNNAIVFLAADGSLIYPSSGGAEVPTLISENIAIPLPPQGETLRIVLPITISSARIYFCEGDLSFFMVKTATGDGLVQPSLSNLEDPSSGLNWGFVELTYTNDLVLFANISFVDFVGMILGMQLTVTDGSATQTTHGLHSSAVNDICNDLLAQSSADNFPWHRLCVADEFGQPIRVLSPNEYSVINPADFESYWQPYVDQAWAHYASTPLVINTQTEAGDINCQVSGDVLSCDGDNRGYAKPTARDIWGCDSGPFGKLEGDNGIHLAVIPRLCSAFVRSTLFLEGGHIQPSLDSSHYYGADPTHHYSRVVHKYEVDGKGYAYSYDDVNPDGNENASGVVSSGAVDTLTIFVGAPPEGSAPSP</sequence>
<feature type="chain" id="PRO_5035426396" evidence="1">
    <location>
        <begin position="17"/>
        <end position="457"/>
    </location>
</feature>
<protein>
    <submittedName>
        <fullName evidence="3">Glucanase B</fullName>
    </submittedName>
</protein>
<name>A0A8K0WU72_9HYPO</name>
<dbReference type="PANTHER" id="PTHR38165">
    <property type="match status" value="1"/>
</dbReference>
<keyword evidence="4" id="KW-1185">Reference proteome</keyword>
<dbReference type="CDD" id="cd09220">
    <property type="entry name" value="GH64-GluB-like"/>
    <property type="match status" value="1"/>
</dbReference>
<dbReference type="InterPro" id="IPR032477">
    <property type="entry name" value="Glyco_hydro_64"/>
</dbReference>
<dbReference type="OrthoDB" id="10058186at2759"/>
<keyword evidence="1" id="KW-0732">Signal</keyword>
<gene>
    <name evidence="3" type="ORF">B0I35DRAFT_348054</name>
</gene>
<dbReference type="Pfam" id="PF16483">
    <property type="entry name" value="Glyco_hydro_64"/>
    <property type="match status" value="1"/>
</dbReference>
<accession>A0A8K0WU72</accession>
<dbReference type="InterPro" id="IPR042517">
    <property type="entry name" value="Glyco_hydro_64_N_2"/>
</dbReference>
<dbReference type="PROSITE" id="PS52006">
    <property type="entry name" value="GH64"/>
    <property type="match status" value="1"/>
</dbReference>
<dbReference type="Gene3D" id="2.60.110.10">
    <property type="entry name" value="Thaumatin"/>
    <property type="match status" value="1"/>
</dbReference>
<dbReference type="AlphaFoldDB" id="A0A8K0WU72"/>
<dbReference type="Gene3D" id="3.30.920.50">
    <property type="entry name" value="Beta-1,3-glucanase, C-terminal domain"/>
    <property type="match status" value="1"/>
</dbReference>
<dbReference type="EMBL" id="JAGPNK010000003">
    <property type="protein sequence ID" value="KAH7324976.1"/>
    <property type="molecule type" value="Genomic_DNA"/>
</dbReference>
<evidence type="ECO:0000313" key="4">
    <source>
        <dbReference type="Proteomes" id="UP000813444"/>
    </source>
</evidence>
<dbReference type="InterPro" id="IPR037398">
    <property type="entry name" value="Glyco_hydro_64_fam"/>
</dbReference>
<proteinExistence type="predicted"/>
<evidence type="ECO:0000259" key="2">
    <source>
        <dbReference type="PROSITE" id="PS52006"/>
    </source>
</evidence>
<dbReference type="InterPro" id="IPR037176">
    <property type="entry name" value="Osmotin/thaumatin-like_sf"/>
</dbReference>
<evidence type="ECO:0000313" key="3">
    <source>
        <dbReference type="EMBL" id="KAH7324976.1"/>
    </source>
</evidence>
<reference evidence="3" key="1">
    <citation type="journal article" date="2021" name="Nat. Commun.">
        <title>Genetic determinants of endophytism in the Arabidopsis root mycobiome.</title>
        <authorList>
            <person name="Mesny F."/>
            <person name="Miyauchi S."/>
            <person name="Thiergart T."/>
            <person name="Pickel B."/>
            <person name="Atanasova L."/>
            <person name="Karlsson M."/>
            <person name="Huettel B."/>
            <person name="Barry K.W."/>
            <person name="Haridas S."/>
            <person name="Chen C."/>
            <person name="Bauer D."/>
            <person name="Andreopoulos W."/>
            <person name="Pangilinan J."/>
            <person name="LaButti K."/>
            <person name="Riley R."/>
            <person name="Lipzen A."/>
            <person name="Clum A."/>
            <person name="Drula E."/>
            <person name="Henrissat B."/>
            <person name="Kohler A."/>
            <person name="Grigoriev I.V."/>
            <person name="Martin F.M."/>
            <person name="Hacquard S."/>
        </authorList>
    </citation>
    <scope>NUCLEOTIDE SEQUENCE</scope>
    <source>
        <strain evidence="3">MPI-CAGE-CH-0235</strain>
    </source>
</reference>
<feature type="domain" description="GH64" evidence="2">
    <location>
        <begin position="71"/>
        <end position="433"/>
    </location>
</feature>
<dbReference type="Proteomes" id="UP000813444">
    <property type="component" value="Unassembled WGS sequence"/>
</dbReference>
<dbReference type="PANTHER" id="PTHR38165:SF1">
    <property type="entry name" value="GLUCANASE B"/>
    <property type="match status" value="1"/>
</dbReference>
<feature type="signal peptide" evidence="1">
    <location>
        <begin position="1"/>
        <end position="16"/>
    </location>
</feature>
<organism evidence="3 4">
    <name type="scientific">Stachybotrys elegans</name>
    <dbReference type="NCBI Taxonomy" id="80388"/>
    <lineage>
        <taxon>Eukaryota</taxon>
        <taxon>Fungi</taxon>
        <taxon>Dikarya</taxon>
        <taxon>Ascomycota</taxon>
        <taxon>Pezizomycotina</taxon>
        <taxon>Sordariomycetes</taxon>
        <taxon>Hypocreomycetidae</taxon>
        <taxon>Hypocreales</taxon>
        <taxon>Stachybotryaceae</taxon>
        <taxon>Stachybotrys</taxon>
    </lineage>
</organism>
<comment type="caution">
    <text evidence="3">The sequence shown here is derived from an EMBL/GenBank/DDBJ whole genome shotgun (WGS) entry which is preliminary data.</text>
</comment>